<accession>A0ABW8YG01</accession>
<reference evidence="2 3" key="1">
    <citation type="submission" date="2024-06" db="EMBL/GenBank/DDBJ databases">
        <authorList>
            <person name="Kaempfer P."/>
            <person name="Viver T."/>
        </authorList>
    </citation>
    <scope>NUCLEOTIDE SEQUENCE [LARGE SCALE GENOMIC DNA]</scope>
    <source>
        <strain evidence="2 3">ST-75</strain>
    </source>
</reference>
<evidence type="ECO:0000256" key="1">
    <source>
        <dbReference type="SAM" id="Phobius"/>
    </source>
</evidence>
<dbReference type="Proteomes" id="UP001629059">
    <property type="component" value="Unassembled WGS sequence"/>
</dbReference>
<feature type="transmembrane region" description="Helical" evidence="1">
    <location>
        <begin position="39"/>
        <end position="61"/>
    </location>
</feature>
<keyword evidence="1" id="KW-0812">Transmembrane</keyword>
<name>A0ABW8YG01_9FLAO</name>
<keyword evidence="3" id="KW-1185">Reference proteome</keyword>
<organism evidence="2 3">
    <name type="scientific">Flavobacterium rhizophilum</name>
    <dbReference type="NCBI Taxonomy" id="3163296"/>
    <lineage>
        <taxon>Bacteria</taxon>
        <taxon>Pseudomonadati</taxon>
        <taxon>Bacteroidota</taxon>
        <taxon>Flavobacteriia</taxon>
        <taxon>Flavobacteriales</taxon>
        <taxon>Flavobacteriaceae</taxon>
        <taxon>Flavobacterium</taxon>
    </lineage>
</organism>
<feature type="transmembrane region" description="Helical" evidence="1">
    <location>
        <begin position="73"/>
        <end position="94"/>
    </location>
</feature>
<sequence length="101" mass="11916">MKIEAYHLALETIFIFTYTVLWFKDLFKKPEIVPLWQTPAFYFITGNVLYFTGCIFLFLFIDVIYKSSGLISKYWILALFLGFIMRIMIIKGLLKATVKKP</sequence>
<evidence type="ECO:0000313" key="3">
    <source>
        <dbReference type="Proteomes" id="UP001629059"/>
    </source>
</evidence>
<keyword evidence="1" id="KW-0472">Membrane</keyword>
<proteinExistence type="predicted"/>
<comment type="caution">
    <text evidence="2">The sequence shown here is derived from an EMBL/GenBank/DDBJ whole genome shotgun (WGS) entry which is preliminary data.</text>
</comment>
<dbReference type="RefSeq" id="WP_408075857.1">
    <property type="nucleotide sequence ID" value="NZ_JBELQB010000013.1"/>
</dbReference>
<keyword evidence="1" id="KW-1133">Transmembrane helix</keyword>
<evidence type="ECO:0000313" key="2">
    <source>
        <dbReference type="EMBL" id="MFL9838909.1"/>
    </source>
</evidence>
<feature type="transmembrane region" description="Helical" evidence="1">
    <location>
        <begin position="6"/>
        <end position="27"/>
    </location>
</feature>
<protein>
    <submittedName>
        <fullName evidence="2">Uncharacterized protein</fullName>
    </submittedName>
</protein>
<dbReference type="EMBL" id="JBELQB010000013">
    <property type="protein sequence ID" value="MFL9838909.1"/>
    <property type="molecule type" value="Genomic_DNA"/>
</dbReference>
<gene>
    <name evidence="2" type="ORF">ABS768_15480</name>
</gene>